<dbReference type="AlphaFoldDB" id="A0A1N6MWA8"/>
<evidence type="ECO:0000313" key="4">
    <source>
        <dbReference type="Proteomes" id="UP000196435"/>
    </source>
</evidence>
<accession>A0A1N6MWA8</accession>
<keyword evidence="5" id="KW-1185">Reference proteome</keyword>
<gene>
    <name evidence="2" type="ORF">Xinn_01544</name>
    <name evidence="3" type="ORF">XIS1_1750040</name>
</gene>
<dbReference type="InterPro" id="IPR027843">
    <property type="entry name" value="DUF4440"/>
</dbReference>
<proteinExistence type="predicted"/>
<dbReference type="RefSeq" id="WP_169923545.1">
    <property type="nucleotide sequence ID" value="NZ_CAWNQC010000035.1"/>
</dbReference>
<evidence type="ECO:0000313" key="5">
    <source>
        <dbReference type="Proteomes" id="UP000224871"/>
    </source>
</evidence>
<evidence type="ECO:0000313" key="3">
    <source>
        <dbReference type="EMBL" id="SIP73148.1"/>
    </source>
</evidence>
<protein>
    <recommendedName>
        <fullName evidence="1">DUF4440 domain-containing protein</fullName>
    </recommendedName>
</protein>
<sequence>MDQENSVIFEIIKNLEVSLHGKNRCNADWLNNVFHDDFLEIGKSGYLYTKKIVVKSLKEEINTVSKIFSKNFNMQILDKNIVLLTYQSYEKDKNGRRYNGALRSSIWQLSASGEWKFRFHQGTKIVGF</sequence>
<dbReference type="InterPro" id="IPR032710">
    <property type="entry name" value="NTF2-like_dom_sf"/>
</dbReference>
<name>A0A1N6MWA8_9GAMM</name>
<feature type="domain" description="DUF4440" evidence="1">
    <location>
        <begin position="22"/>
        <end position="116"/>
    </location>
</feature>
<reference evidence="4" key="2">
    <citation type="submission" date="2016-12" db="EMBL/GenBank/DDBJ databases">
        <authorList>
            <person name="Gaudriault S."/>
        </authorList>
    </citation>
    <scope>NUCLEOTIDE SEQUENCE [LARGE SCALE GENOMIC DNA]</scope>
    <source>
        <strain evidence="4">HGB1681 (deposited as PTA-6826 in the American Type Culture Collection)</strain>
    </source>
</reference>
<dbReference type="Proteomes" id="UP000224871">
    <property type="component" value="Unassembled WGS sequence"/>
</dbReference>
<dbReference type="Gene3D" id="3.10.450.50">
    <property type="match status" value="1"/>
</dbReference>
<dbReference type="EMBL" id="NIBU01000013">
    <property type="protein sequence ID" value="PHM36601.1"/>
    <property type="molecule type" value="Genomic_DNA"/>
</dbReference>
<reference evidence="2 5" key="3">
    <citation type="journal article" date="2017" name="Nat. Microbiol.">
        <title>Natural product diversity associated with the nematode symbionts Photorhabdus and Xenorhabdus.</title>
        <authorList>
            <person name="Tobias N.J."/>
            <person name="Wolff H."/>
            <person name="Djahanschiri B."/>
            <person name="Grundmann F."/>
            <person name="Kronenwerth M."/>
            <person name="Shi Y.M."/>
            <person name="Simonyi S."/>
            <person name="Grun P."/>
            <person name="Shapiro-Ilan D."/>
            <person name="Pidot S.J."/>
            <person name="Stinear T.P."/>
            <person name="Ebersberger I."/>
            <person name="Bode H.B."/>
        </authorList>
    </citation>
    <scope>NUCLEOTIDE SEQUENCE [LARGE SCALE GENOMIC DNA]</scope>
    <source>
        <strain evidence="2 5">DSM 16336</strain>
    </source>
</reference>
<evidence type="ECO:0000259" key="1">
    <source>
        <dbReference type="Pfam" id="PF14534"/>
    </source>
</evidence>
<dbReference type="SUPFAM" id="SSF54427">
    <property type="entry name" value="NTF2-like"/>
    <property type="match status" value="1"/>
</dbReference>
<dbReference type="Pfam" id="PF14534">
    <property type="entry name" value="DUF4440"/>
    <property type="match status" value="1"/>
</dbReference>
<reference evidence="3" key="1">
    <citation type="submission" date="2016-12" db="EMBL/GenBank/DDBJ databases">
        <authorList>
            <person name="Song W.-J."/>
            <person name="Kurnit D.M."/>
        </authorList>
    </citation>
    <scope>NUCLEOTIDE SEQUENCE [LARGE SCALE GENOMIC DNA]</scope>
    <source>
        <strain evidence="3">HGB1681</strain>
    </source>
</reference>
<evidence type="ECO:0000313" key="2">
    <source>
        <dbReference type="EMBL" id="PHM36601.1"/>
    </source>
</evidence>
<organism evidence="3 4">
    <name type="scientific">Xenorhabdus innexi</name>
    <dbReference type="NCBI Taxonomy" id="290109"/>
    <lineage>
        <taxon>Bacteria</taxon>
        <taxon>Pseudomonadati</taxon>
        <taxon>Pseudomonadota</taxon>
        <taxon>Gammaproteobacteria</taxon>
        <taxon>Enterobacterales</taxon>
        <taxon>Morganellaceae</taxon>
        <taxon>Xenorhabdus</taxon>
    </lineage>
</organism>
<dbReference type="Proteomes" id="UP000196435">
    <property type="component" value="Unassembled WGS sequence"/>
</dbReference>
<dbReference type="EMBL" id="FTLG01000085">
    <property type="protein sequence ID" value="SIP73148.1"/>
    <property type="molecule type" value="Genomic_DNA"/>
</dbReference>